<accession>A0A0L6U6U2</accession>
<dbReference type="AlphaFoldDB" id="A0A0L6U6U2"/>
<evidence type="ECO:0000313" key="3">
    <source>
        <dbReference type="Proteomes" id="UP000037035"/>
    </source>
</evidence>
<proteinExistence type="predicted"/>
<feature type="non-terminal residue" evidence="2">
    <location>
        <position position="1"/>
    </location>
</feature>
<sequence>QFITHSKHGEDIKPEILLDHLEIHLNEIKVSSAVNIEATTMFTKEDKRCIPGKHNPFSESHTKDHCWFENPKLRQKYSQGYGSSNNKNRSHNVSSLSSFSSKRPLGFILDSGSTAHMVFDKNLIQFEINHFEITKNNELYLCSCYHNNLPIIQLEAPNQHSHLSTAEQLHKALGH</sequence>
<comment type="caution">
    <text evidence="2">The sequence shown here is derived from an EMBL/GenBank/DDBJ whole genome shotgun (WGS) entry which is preliminary data.</text>
</comment>
<feature type="compositionally biased region" description="Polar residues" evidence="1">
    <location>
        <begin position="78"/>
        <end position="87"/>
    </location>
</feature>
<feature type="region of interest" description="Disordered" evidence="1">
    <location>
        <begin position="78"/>
        <end position="99"/>
    </location>
</feature>
<gene>
    <name evidence="2" type="ORF">VP01_9385g1</name>
</gene>
<reference evidence="2 3" key="1">
    <citation type="submission" date="2015-08" db="EMBL/GenBank/DDBJ databases">
        <title>Next Generation Sequencing and Analysis of the Genome of Puccinia sorghi L Schw, the Causal Agent of Maize Common Rust.</title>
        <authorList>
            <person name="Rochi L."/>
            <person name="Burguener G."/>
            <person name="Darino M."/>
            <person name="Turjanski A."/>
            <person name="Kreff E."/>
            <person name="Dieguez M.J."/>
            <person name="Sacco F."/>
        </authorList>
    </citation>
    <scope>NUCLEOTIDE SEQUENCE [LARGE SCALE GENOMIC DNA]</scope>
    <source>
        <strain evidence="2 3">RO10H11247</strain>
    </source>
</reference>
<dbReference type="Proteomes" id="UP000037035">
    <property type="component" value="Unassembled WGS sequence"/>
</dbReference>
<protein>
    <submittedName>
        <fullName evidence="2">Uncharacterized protein</fullName>
    </submittedName>
</protein>
<evidence type="ECO:0000256" key="1">
    <source>
        <dbReference type="SAM" id="MobiDB-lite"/>
    </source>
</evidence>
<dbReference type="EMBL" id="LAVV01015032">
    <property type="protein sequence ID" value="KNZ44239.1"/>
    <property type="molecule type" value="Genomic_DNA"/>
</dbReference>
<dbReference type="VEuPathDB" id="FungiDB:VP01_9385g1"/>
<evidence type="ECO:0000313" key="2">
    <source>
        <dbReference type="EMBL" id="KNZ44239.1"/>
    </source>
</evidence>
<keyword evidence="3" id="KW-1185">Reference proteome</keyword>
<organism evidence="2 3">
    <name type="scientific">Puccinia sorghi</name>
    <dbReference type="NCBI Taxonomy" id="27349"/>
    <lineage>
        <taxon>Eukaryota</taxon>
        <taxon>Fungi</taxon>
        <taxon>Dikarya</taxon>
        <taxon>Basidiomycota</taxon>
        <taxon>Pucciniomycotina</taxon>
        <taxon>Pucciniomycetes</taxon>
        <taxon>Pucciniales</taxon>
        <taxon>Pucciniaceae</taxon>
        <taxon>Puccinia</taxon>
    </lineage>
</organism>
<feature type="non-terminal residue" evidence="2">
    <location>
        <position position="175"/>
    </location>
</feature>
<name>A0A0L6U6U2_9BASI</name>